<accession>A0A6P8XCE6</accession>
<dbReference type="InterPro" id="IPR053973">
    <property type="entry name" value="ERMP1-like_C"/>
</dbReference>
<keyword evidence="19" id="KW-1185">Reference proteome</keyword>
<feature type="transmembrane region" description="Helical" evidence="15">
    <location>
        <begin position="550"/>
        <end position="580"/>
    </location>
</feature>
<keyword evidence="9" id="KW-0862">Zinc</keyword>
<comment type="similarity">
    <text evidence="3">Belongs to the peptidase M28 family.</text>
</comment>
<dbReference type="AlphaFoldDB" id="A0A6P8XCE6"/>
<protein>
    <recommendedName>
        <fullName evidence="14">FXNA-like protease</fullName>
    </recommendedName>
</protein>
<dbReference type="CDD" id="cd03875">
    <property type="entry name" value="M28_Fxna_like"/>
    <property type="match status" value="1"/>
</dbReference>
<dbReference type="GO" id="GO:0006508">
    <property type="term" value="P:proteolysis"/>
    <property type="evidence" value="ECO:0007669"/>
    <property type="project" value="UniProtKB-KW"/>
</dbReference>
<evidence type="ECO:0000313" key="20">
    <source>
        <dbReference type="RefSeq" id="XP_034109105.1"/>
    </source>
</evidence>
<dbReference type="InterPro" id="IPR007484">
    <property type="entry name" value="Peptidase_M28"/>
</dbReference>
<feature type="transmembrane region" description="Helical" evidence="15">
    <location>
        <begin position="498"/>
        <end position="518"/>
    </location>
</feature>
<feature type="domain" description="Endoplasmic reticulum metallopeptidase 1/1-A TM" evidence="18">
    <location>
        <begin position="427"/>
        <end position="635"/>
    </location>
</feature>
<dbReference type="GO" id="GO:0046872">
    <property type="term" value="F:metal ion binding"/>
    <property type="evidence" value="ECO:0007669"/>
    <property type="project" value="UniProtKB-KW"/>
</dbReference>
<dbReference type="PANTHER" id="PTHR12147">
    <property type="entry name" value="METALLOPEPTIDASE M28 FAMILY MEMBER"/>
    <property type="match status" value="1"/>
</dbReference>
<reference evidence="20" key="1">
    <citation type="submission" date="2025-08" db="UniProtKB">
        <authorList>
            <consortium name="RefSeq"/>
        </authorList>
    </citation>
    <scope>IDENTIFICATION</scope>
    <source>
        <strain evidence="20">15112-1751.03</strain>
        <tissue evidence="20">Whole Adult</tissue>
    </source>
</reference>
<keyword evidence="4" id="KW-0645">Protease</keyword>
<feature type="transmembrane region" description="Helical" evidence="15">
    <location>
        <begin position="388"/>
        <end position="409"/>
    </location>
</feature>
<evidence type="ECO:0000256" key="15">
    <source>
        <dbReference type="SAM" id="Phobius"/>
    </source>
</evidence>
<evidence type="ECO:0000259" key="18">
    <source>
        <dbReference type="Pfam" id="PF22249"/>
    </source>
</evidence>
<keyword evidence="5 15" id="KW-0812">Transmembrane</keyword>
<dbReference type="OrthoDB" id="76293at2759"/>
<feature type="transmembrane region" description="Helical" evidence="15">
    <location>
        <begin position="525"/>
        <end position="544"/>
    </location>
</feature>
<evidence type="ECO:0000256" key="1">
    <source>
        <dbReference type="ARBA" id="ARBA00001947"/>
    </source>
</evidence>
<keyword evidence="6" id="KW-0479">Metal-binding</keyword>
<dbReference type="PANTHER" id="PTHR12147:SF22">
    <property type="entry name" value="ENDOPLASMIC RETICULUM METALLOPEPTIDASE 1"/>
    <property type="match status" value="1"/>
</dbReference>
<evidence type="ECO:0000256" key="14">
    <source>
        <dbReference type="ARBA" id="ARBA00078796"/>
    </source>
</evidence>
<dbReference type="GeneID" id="117571184"/>
<keyword evidence="11" id="KW-0482">Metalloprotease</keyword>
<feature type="transmembrane region" description="Helical" evidence="15">
    <location>
        <begin position="623"/>
        <end position="645"/>
    </location>
</feature>
<comment type="subcellular location">
    <subcellularLocation>
        <location evidence="2">Endoplasmic reticulum membrane</location>
        <topology evidence="2">Multi-pass membrane protein</topology>
    </subcellularLocation>
</comment>
<evidence type="ECO:0000256" key="4">
    <source>
        <dbReference type="ARBA" id="ARBA00022670"/>
    </source>
</evidence>
<evidence type="ECO:0000259" key="16">
    <source>
        <dbReference type="Pfam" id="PF04389"/>
    </source>
</evidence>
<evidence type="ECO:0000256" key="12">
    <source>
        <dbReference type="ARBA" id="ARBA00023136"/>
    </source>
</evidence>
<proteinExistence type="inferred from homology"/>
<evidence type="ECO:0000256" key="9">
    <source>
        <dbReference type="ARBA" id="ARBA00022833"/>
    </source>
</evidence>
<evidence type="ECO:0000256" key="7">
    <source>
        <dbReference type="ARBA" id="ARBA00022801"/>
    </source>
</evidence>
<dbReference type="InterPro" id="IPR048024">
    <property type="entry name" value="Fxna-like_M28_dom"/>
</dbReference>
<evidence type="ECO:0000313" key="19">
    <source>
        <dbReference type="Proteomes" id="UP000515160"/>
    </source>
</evidence>
<dbReference type="Proteomes" id="UP000515160">
    <property type="component" value="Chromosome 3"/>
</dbReference>
<evidence type="ECO:0000256" key="13">
    <source>
        <dbReference type="ARBA" id="ARBA00023180"/>
    </source>
</evidence>
<name>A0A6P8XCE6_DROAB</name>
<dbReference type="GO" id="GO:0005789">
    <property type="term" value="C:endoplasmic reticulum membrane"/>
    <property type="evidence" value="ECO:0007669"/>
    <property type="project" value="UniProtKB-SubCell"/>
</dbReference>
<keyword evidence="12 15" id="KW-0472">Membrane</keyword>
<comment type="cofactor">
    <cofactor evidence="1">
        <name>Zn(2+)</name>
        <dbReference type="ChEBI" id="CHEBI:29105"/>
    </cofactor>
</comment>
<dbReference type="Pfam" id="PF04389">
    <property type="entry name" value="Peptidase_M28"/>
    <property type="match status" value="1"/>
</dbReference>
<keyword evidence="8" id="KW-0256">Endoplasmic reticulum</keyword>
<evidence type="ECO:0000256" key="11">
    <source>
        <dbReference type="ARBA" id="ARBA00023049"/>
    </source>
</evidence>
<evidence type="ECO:0000259" key="17">
    <source>
        <dbReference type="Pfam" id="PF22248"/>
    </source>
</evidence>
<feature type="transmembrane region" description="Helical" evidence="15">
    <location>
        <begin position="36"/>
        <end position="58"/>
    </location>
</feature>
<feature type="transmembrane region" description="Helical" evidence="15">
    <location>
        <begin position="421"/>
        <end position="450"/>
    </location>
</feature>
<evidence type="ECO:0000256" key="2">
    <source>
        <dbReference type="ARBA" id="ARBA00004477"/>
    </source>
</evidence>
<feature type="transmembrane region" description="Helical" evidence="15">
    <location>
        <begin position="592"/>
        <end position="611"/>
    </location>
</feature>
<dbReference type="FunFam" id="3.40.630.10:FF:000008">
    <property type="entry name" value="Endoplasmic reticulum metallopeptidase 1"/>
    <property type="match status" value="1"/>
</dbReference>
<keyword evidence="10 15" id="KW-1133">Transmembrane helix</keyword>
<evidence type="ECO:0000256" key="6">
    <source>
        <dbReference type="ARBA" id="ARBA00022723"/>
    </source>
</evidence>
<dbReference type="RefSeq" id="XP_034109105.1">
    <property type="nucleotide sequence ID" value="XM_034253214.2"/>
</dbReference>
<evidence type="ECO:0000256" key="10">
    <source>
        <dbReference type="ARBA" id="ARBA00022989"/>
    </source>
</evidence>
<evidence type="ECO:0000256" key="5">
    <source>
        <dbReference type="ARBA" id="ARBA00022692"/>
    </source>
</evidence>
<evidence type="ECO:0000256" key="3">
    <source>
        <dbReference type="ARBA" id="ARBA00010918"/>
    </source>
</evidence>
<dbReference type="SUPFAM" id="SSF53187">
    <property type="entry name" value="Zn-dependent exopeptidases"/>
    <property type="match status" value="1"/>
</dbReference>
<dbReference type="InterPro" id="IPR045175">
    <property type="entry name" value="M28_fam"/>
</dbReference>
<keyword evidence="13" id="KW-0325">Glycoprotein</keyword>
<keyword evidence="7" id="KW-0378">Hydrolase</keyword>
<feature type="domain" description="Peptidase M28" evidence="16">
    <location>
        <begin position="153"/>
        <end position="347"/>
    </location>
</feature>
<organism evidence="19 20">
    <name type="scientific">Drosophila albomicans</name>
    <name type="common">Fruit fly</name>
    <dbReference type="NCBI Taxonomy" id="7291"/>
    <lineage>
        <taxon>Eukaryota</taxon>
        <taxon>Metazoa</taxon>
        <taxon>Ecdysozoa</taxon>
        <taxon>Arthropoda</taxon>
        <taxon>Hexapoda</taxon>
        <taxon>Insecta</taxon>
        <taxon>Pterygota</taxon>
        <taxon>Neoptera</taxon>
        <taxon>Endopterygota</taxon>
        <taxon>Diptera</taxon>
        <taxon>Brachycera</taxon>
        <taxon>Muscomorpha</taxon>
        <taxon>Ephydroidea</taxon>
        <taxon>Drosophilidae</taxon>
        <taxon>Drosophila</taxon>
    </lineage>
</organism>
<gene>
    <name evidence="20" type="primary">LOC117571184</name>
</gene>
<evidence type="ECO:0000256" key="8">
    <source>
        <dbReference type="ARBA" id="ARBA00022824"/>
    </source>
</evidence>
<dbReference type="GO" id="GO:0008235">
    <property type="term" value="F:metalloexopeptidase activity"/>
    <property type="evidence" value="ECO:0007669"/>
    <property type="project" value="InterPro"/>
</dbReference>
<feature type="transmembrane region" description="Helical" evidence="15">
    <location>
        <begin position="462"/>
        <end position="486"/>
    </location>
</feature>
<feature type="domain" description="Endoplasmic reticulum metallopeptidase 1-like C-terminal" evidence="17">
    <location>
        <begin position="651"/>
        <end position="879"/>
    </location>
</feature>
<dbReference type="InterPro" id="IPR053974">
    <property type="entry name" value="ERMP1_1-A_TM"/>
</dbReference>
<sequence length="881" mass="99621">MSFNEKDSNSVSTAELDVALINVLKAPKNKRAKVPWFYAPVFLLLWFALFFAVVIPLFSRLPDGVTIAEEEQKPGQFVAERAQRILLDYDLIGPKVVGSIANEEVTVAFLVDEVEKVRAAMRQDLYDLEVDVQQSSGAYMHWNMVNMYQGVQNVVVKLSTRGSTSESYLLVNSHFDSKPSSPGTGDDGTMVIVMLEVLRQVAISSQTFEHPIVFLFNGAEENPLQASHGFITSHKWAKNCKALVNLEVAGSGGRDLLFQGGPNHPWLMEYYKNHAKHPFATTMAEEIFQSGILPSDTDFRIFRDYGHVPGLDIAQVSNGYVYHTIFDNYAAVPRNSLQNAGENVLPLVRAFANASELHDTDAHAEGHAVFFDFLGLFFVYYRASTGTILNSCIAAVSIALVCVSLWRMARVSEVSLFDISIWFGILLALHVLGMILCLGLPLLMAVMFDAGDRSLTYFTNTWLMIGLFICPAIIGLSLPTTVYYMFRKNLSISHAYHVQMSLHAHCIVLSIIAIILTAISLRTPYLCMISTFFYSAALLINLLSSLHDRGYFWVLIMQIFQLMPFFYFCSLFYMFLVIFIPMMGRNGSSINPDLLVCLLCVGGVFFALGFVSPLINMFRWSKFVMLGLGIITFIFSMIAISDVGFPYRAKTSVMRVNFLHVQRTFYEYDGSVSINDSGYYFDFQDRRLQYPLEDTTVNLTGLHSINADCDTLLMCGVPCFNHRWCKARSTGHWLEREEPVNIPGNASIELLAKTVQASNNTVRYEFELSGPPHMGLFIQPLDDVAVSDWSFIRNMLDEPEDYTLPYQIFFSYGKDNTPLKFHIDFVKSDGNYDVPIFELGVAWHYVSYDYERDAAGIKFINSFPDFVHVMEWPTLYKRYVL</sequence>
<dbReference type="Pfam" id="PF22249">
    <property type="entry name" value="ERMP1-TM"/>
    <property type="match status" value="1"/>
</dbReference>
<dbReference type="Pfam" id="PF22248">
    <property type="entry name" value="ERMP1_C"/>
    <property type="match status" value="1"/>
</dbReference>
<dbReference type="Gene3D" id="3.40.630.10">
    <property type="entry name" value="Zn peptidases"/>
    <property type="match status" value="1"/>
</dbReference>